<protein>
    <submittedName>
        <fullName evidence="20">Probable L-type lectin-domain containing receptor kinase S.5</fullName>
    </submittedName>
</protein>
<comment type="similarity">
    <text evidence="4">In the C-terminal section; belongs to the protein kinase superfamily. Ser/Thr protein kinase family.</text>
</comment>
<name>A0A1S3B765_CUCME</name>
<dbReference type="SMR" id="A0A1S3B765"/>
<dbReference type="RefSeq" id="XP_008443043.1">
    <property type="nucleotide sequence ID" value="XM_008444821.3"/>
</dbReference>
<evidence type="ECO:0000256" key="8">
    <source>
        <dbReference type="ARBA" id="ARBA00022734"/>
    </source>
</evidence>
<feature type="domain" description="Protein kinase" evidence="18">
    <location>
        <begin position="345"/>
        <end position="628"/>
    </location>
</feature>
<evidence type="ECO:0000259" key="18">
    <source>
        <dbReference type="PROSITE" id="PS50011"/>
    </source>
</evidence>
<evidence type="ECO:0000313" key="19">
    <source>
        <dbReference type="Proteomes" id="UP001652600"/>
    </source>
</evidence>
<dbReference type="GO" id="GO:0005524">
    <property type="term" value="F:ATP binding"/>
    <property type="evidence" value="ECO:0007669"/>
    <property type="project" value="UniProtKB-UniRule"/>
</dbReference>
<dbReference type="SUPFAM" id="SSF56112">
    <property type="entry name" value="Protein kinase-like (PK-like)"/>
    <property type="match status" value="1"/>
</dbReference>
<dbReference type="AlphaFoldDB" id="A0A1S3B765"/>
<dbReference type="Pfam" id="PF00139">
    <property type="entry name" value="Lectin_legB"/>
    <property type="match status" value="1"/>
</dbReference>
<dbReference type="FunFam" id="1.10.510.10:FF:000444">
    <property type="entry name" value="probable L-type lectin-domain containing receptor kinase S.5"/>
    <property type="match status" value="1"/>
</dbReference>
<keyword evidence="8" id="KW-0430">Lectin</keyword>
<organism evidence="19 20">
    <name type="scientific">Cucumis melo</name>
    <name type="common">Muskmelon</name>
    <dbReference type="NCBI Taxonomy" id="3656"/>
    <lineage>
        <taxon>Eukaryota</taxon>
        <taxon>Viridiplantae</taxon>
        <taxon>Streptophyta</taxon>
        <taxon>Embryophyta</taxon>
        <taxon>Tracheophyta</taxon>
        <taxon>Spermatophyta</taxon>
        <taxon>Magnoliopsida</taxon>
        <taxon>eudicotyledons</taxon>
        <taxon>Gunneridae</taxon>
        <taxon>Pentapetalae</taxon>
        <taxon>rosids</taxon>
        <taxon>fabids</taxon>
        <taxon>Cucurbitales</taxon>
        <taxon>Cucurbitaceae</taxon>
        <taxon>Benincaseae</taxon>
        <taxon>Cucumis</taxon>
    </lineage>
</organism>
<evidence type="ECO:0000256" key="4">
    <source>
        <dbReference type="ARBA" id="ARBA00010217"/>
    </source>
</evidence>
<dbReference type="OrthoDB" id="1913956at2759"/>
<dbReference type="InterPro" id="IPR013320">
    <property type="entry name" value="ConA-like_dom_sf"/>
</dbReference>
<evidence type="ECO:0000256" key="16">
    <source>
        <dbReference type="SAM" id="MobiDB-lite"/>
    </source>
</evidence>
<evidence type="ECO:0000256" key="15">
    <source>
        <dbReference type="PROSITE-ProRule" id="PRU10141"/>
    </source>
</evidence>
<keyword evidence="12 17" id="KW-1133">Transmembrane helix</keyword>
<dbReference type="CDD" id="cd14066">
    <property type="entry name" value="STKc_IRAK"/>
    <property type="match status" value="1"/>
</dbReference>
<gene>
    <name evidence="20" type="primary">LOC103486756</name>
</gene>
<feature type="region of interest" description="Disordered" evidence="16">
    <location>
        <begin position="631"/>
        <end position="668"/>
    </location>
</feature>
<feature type="compositionally biased region" description="Basic and acidic residues" evidence="16">
    <location>
        <begin position="645"/>
        <end position="658"/>
    </location>
</feature>
<keyword evidence="5" id="KW-0808">Transferase</keyword>
<evidence type="ECO:0000256" key="6">
    <source>
        <dbReference type="ARBA" id="ARBA00022692"/>
    </source>
</evidence>
<comment type="subcellular location">
    <subcellularLocation>
        <location evidence="1">Membrane</location>
        <topology evidence="1">Single-pass type I membrane protein</topology>
    </subcellularLocation>
</comment>
<dbReference type="InterPro" id="IPR001220">
    <property type="entry name" value="Legume_lectin_dom"/>
</dbReference>
<dbReference type="InterPro" id="IPR008271">
    <property type="entry name" value="Ser/Thr_kinase_AS"/>
</dbReference>
<evidence type="ECO:0000256" key="12">
    <source>
        <dbReference type="ARBA" id="ARBA00022989"/>
    </source>
</evidence>
<feature type="binding site" evidence="15">
    <location>
        <position position="372"/>
    </location>
    <ligand>
        <name>ATP</name>
        <dbReference type="ChEBI" id="CHEBI:30616"/>
    </ligand>
</feature>
<evidence type="ECO:0000256" key="17">
    <source>
        <dbReference type="SAM" id="Phobius"/>
    </source>
</evidence>
<comment type="similarity">
    <text evidence="2">Belongs to the leguminous lectin family.</text>
</comment>
<keyword evidence="14 20" id="KW-0675">Receptor</keyword>
<evidence type="ECO:0000256" key="5">
    <source>
        <dbReference type="ARBA" id="ARBA00022679"/>
    </source>
</evidence>
<evidence type="ECO:0000313" key="20">
    <source>
        <dbReference type="RefSeq" id="XP_008443043.1"/>
    </source>
</evidence>
<dbReference type="FunCoup" id="A0A1S3B765">
    <property type="interactions" value="150"/>
</dbReference>
<dbReference type="PROSITE" id="PS50011">
    <property type="entry name" value="PROTEIN_KINASE_DOM"/>
    <property type="match status" value="1"/>
</dbReference>
<evidence type="ECO:0000256" key="2">
    <source>
        <dbReference type="ARBA" id="ARBA00007606"/>
    </source>
</evidence>
<sequence>MICSSPMIRFLFLATVAAFFLGGVVVPIRCLQFDFPLFTDESQTELILHNNARIYLNATQVTPDVRGDPITNKSGRAVYKDPFLIRHRGKIASFNTTFELNILPQTHPAGGEGLAFILAADHSVPLDSYGQWLGIVNAATNGTPEARIIAVEFDTRKSYPEDIDSNHVGLDLNSVFSIEQKPMAEFGVNISSGISFFSMIQFDGFNISVFVSMSNKTEDLLKNRVIFQPLNLSILPDEVYVGFSASTSNFTQLNCVKSWQFSGTDIGNHKKKIHLWIWLTVAGIGALLIIGAIVAIIFHICTRDRRMNHPEESYEGLEHQLQDFSIAPQAKKFELKELKKATNNFDPKNSLGKGGFGTVYKGNLMNREVAVKRISKDSRQGKQEFIAEVATIGSLHHKNLVKLIGWCYEKRDLLLVYEFMPNGSLDKLIFNNKINGIQVNPNWETRHNIIVGVAEALDYLHNGCEKTVLHRDVKSSNIMLDSKFVAKLGDFGLARTMRRTEQTHHSTKEIAGTPGYMAPEIFLTSRATAETDVYAYGVLVLEVICGRKPGNPLDLGSYEGSIAHWVWEFHKEERLVEAVDESIEGQFVKEEIEYLLILGLSCCHPNPLARPSMRTVLAVLKGEANPPILPNERPSFVWPPMPPSFKEDTSDSSLKDTHLVPFTELSGR</sequence>
<proteinExistence type="inferred from homology"/>
<evidence type="ECO:0000256" key="10">
    <source>
        <dbReference type="ARBA" id="ARBA00022777"/>
    </source>
</evidence>
<dbReference type="GO" id="GO:0016020">
    <property type="term" value="C:membrane"/>
    <property type="evidence" value="ECO:0007669"/>
    <property type="project" value="UniProtKB-SubCell"/>
</dbReference>
<keyword evidence="11 15" id="KW-0067">ATP-binding</keyword>
<dbReference type="InterPro" id="IPR050528">
    <property type="entry name" value="L-type_Lectin-RKs"/>
</dbReference>
<dbReference type="CDD" id="cd06899">
    <property type="entry name" value="lectin_legume_LecRK_Arcelin_ConA"/>
    <property type="match status" value="1"/>
</dbReference>
<dbReference type="Gene3D" id="3.30.200.20">
    <property type="entry name" value="Phosphorylase Kinase, domain 1"/>
    <property type="match status" value="1"/>
</dbReference>
<dbReference type="GeneID" id="103486756"/>
<dbReference type="PROSITE" id="PS00108">
    <property type="entry name" value="PROTEIN_KINASE_ST"/>
    <property type="match status" value="1"/>
</dbReference>
<dbReference type="Gene3D" id="2.60.120.200">
    <property type="match status" value="1"/>
</dbReference>
<dbReference type="Pfam" id="PF00069">
    <property type="entry name" value="Pkinase"/>
    <property type="match status" value="1"/>
</dbReference>
<dbReference type="SMART" id="SM00220">
    <property type="entry name" value="S_TKc"/>
    <property type="match status" value="1"/>
</dbReference>
<keyword evidence="19" id="KW-1185">Reference proteome</keyword>
<dbReference type="SUPFAM" id="SSF49899">
    <property type="entry name" value="Concanavalin A-like lectins/glucanases"/>
    <property type="match status" value="1"/>
</dbReference>
<evidence type="ECO:0000256" key="1">
    <source>
        <dbReference type="ARBA" id="ARBA00004479"/>
    </source>
</evidence>
<dbReference type="InterPro" id="IPR000719">
    <property type="entry name" value="Prot_kinase_dom"/>
</dbReference>
<dbReference type="eggNOG" id="ENOG502QSBD">
    <property type="taxonomic scope" value="Eukaryota"/>
</dbReference>
<dbReference type="KEGG" id="cmo:103486756"/>
<keyword evidence="7" id="KW-0732">Signal</keyword>
<keyword evidence="9 15" id="KW-0547">Nucleotide-binding</keyword>
<dbReference type="InterPro" id="IPR017441">
    <property type="entry name" value="Protein_kinase_ATP_BS"/>
</dbReference>
<accession>A0A1S3B765</accession>
<reference evidence="20" key="1">
    <citation type="submission" date="2025-08" db="UniProtKB">
        <authorList>
            <consortium name="RefSeq"/>
        </authorList>
    </citation>
    <scope>IDENTIFICATION</scope>
    <source>
        <tissue evidence="20">Stem</tissue>
    </source>
</reference>
<dbReference type="Gene3D" id="1.10.510.10">
    <property type="entry name" value="Transferase(Phosphotransferase) domain 1"/>
    <property type="match status" value="1"/>
</dbReference>
<dbReference type="InterPro" id="IPR011009">
    <property type="entry name" value="Kinase-like_dom_sf"/>
</dbReference>
<comment type="similarity">
    <text evidence="3">In the N-terminal section; belongs to the leguminous lectin family.</text>
</comment>
<evidence type="ECO:0000256" key="14">
    <source>
        <dbReference type="ARBA" id="ARBA00023170"/>
    </source>
</evidence>
<evidence type="ECO:0000256" key="3">
    <source>
        <dbReference type="ARBA" id="ARBA00008536"/>
    </source>
</evidence>
<evidence type="ECO:0000256" key="11">
    <source>
        <dbReference type="ARBA" id="ARBA00022840"/>
    </source>
</evidence>
<evidence type="ECO:0000256" key="9">
    <source>
        <dbReference type="ARBA" id="ARBA00022741"/>
    </source>
</evidence>
<keyword evidence="6 17" id="KW-0812">Transmembrane</keyword>
<dbReference type="FunFam" id="2.60.120.200:FF:000198">
    <property type="entry name" value="Probable L-type lectin-domain containing receptor kinase S.5"/>
    <property type="match status" value="1"/>
</dbReference>
<keyword evidence="10 20" id="KW-0418">Kinase</keyword>
<dbReference type="Proteomes" id="UP001652600">
    <property type="component" value="Chromosome 4"/>
</dbReference>
<feature type="transmembrane region" description="Helical" evidence="17">
    <location>
        <begin position="275"/>
        <end position="298"/>
    </location>
</feature>
<dbReference type="PANTHER" id="PTHR27007">
    <property type="match status" value="1"/>
</dbReference>
<dbReference type="GO" id="GO:0004672">
    <property type="term" value="F:protein kinase activity"/>
    <property type="evidence" value="ECO:0007669"/>
    <property type="project" value="InterPro"/>
</dbReference>
<dbReference type="FunFam" id="3.30.200.20:FF:000476">
    <property type="entry name" value="Probable L-type lectin-domain containing receptor kinase S.5"/>
    <property type="match status" value="1"/>
</dbReference>
<dbReference type="InParanoid" id="A0A1S3B765"/>
<keyword evidence="13 17" id="KW-0472">Membrane</keyword>
<dbReference type="PROSITE" id="PS00107">
    <property type="entry name" value="PROTEIN_KINASE_ATP"/>
    <property type="match status" value="1"/>
</dbReference>
<evidence type="ECO:0000256" key="13">
    <source>
        <dbReference type="ARBA" id="ARBA00023136"/>
    </source>
</evidence>
<dbReference type="GO" id="GO:0030246">
    <property type="term" value="F:carbohydrate binding"/>
    <property type="evidence" value="ECO:0007669"/>
    <property type="project" value="UniProtKB-KW"/>
</dbReference>
<evidence type="ECO:0000256" key="7">
    <source>
        <dbReference type="ARBA" id="ARBA00022729"/>
    </source>
</evidence>